<keyword evidence="1" id="KW-1133">Transmembrane helix</keyword>
<name>A0A6J5YQK8_9ZZZZ</name>
<evidence type="ECO:0000256" key="1">
    <source>
        <dbReference type="SAM" id="Phobius"/>
    </source>
</evidence>
<protein>
    <submittedName>
        <fullName evidence="2">Unannotated protein</fullName>
    </submittedName>
</protein>
<feature type="transmembrane region" description="Helical" evidence="1">
    <location>
        <begin position="65"/>
        <end position="82"/>
    </location>
</feature>
<dbReference type="EMBL" id="CAESAG010000013">
    <property type="protein sequence ID" value="CAB4331158.1"/>
    <property type="molecule type" value="Genomic_DNA"/>
</dbReference>
<reference evidence="2" key="1">
    <citation type="submission" date="2020-05" db="EMBL/GenBank/DDBJ databases">
        <authorList>
            <person name="Chiriac C."/>
            <person name="Salcher M."/>
            <person name="Ghai R."/>
            <person name="Kavagutti S V."/>
        </authorList>
    </citation>
    <scope>NUCLEOTIDE SEQUENCE</scope>
</reference>
<organism evidence="2">
    <name type="scientific">freshwater metagenome</name>
    <dbReference type="NCBI Taxonomy" id="449393"/>
    <lineage>
        <taxon>unclassified sequences</taxon>
        <taxon>metagenomes</taxon>
        <taxon>ecological metagenomes</taxon>
    </lineage>
</organism>
<accession>A0A6J5YQK8</accession>
<sequence length="83" mass="8855">MDMHRVNNFRMGAYAALAVGLINLRYQTGSDSNLSKSLVLIIPGVLILGLSFTSAGKSWMQSKNAAAISLACGALLLAYSFFL</sequence>
<keyword evidence="1" id="KW-0472">Membrane</keyword>
<evidence type="ECO:0000313" key="2">
    <source>
        <dbReference type="EMBL" id="CAB4331158.1"/>
    </source>
</evidence>
<gene>
    <name evidence="2" type="ORF">UFOPK4080_00183</name>
</gene>
<proteinExistence type="predicted"/>
<dbReference type="AlphaFoldDB" id="A0A6J5YQK8"/>
<feature type="transmembrane region" description="Helical" evidence="1">
    <location>
        <begin position="34"/>
        <end position="53"/>
    </location>
</feature>
<keyword evidence="1" id="KW-0812">Transmembrane</keyword>